<keyword evidence="17" id="KW-1185">Reference proteome</keyword>
<comment type="subcellular location">
    <subcellularLocation>
        <location evidence="1">Cell membrane</location>
        <topology evidence="1">Multi-pass membrane protein</topology>
    </subcellularLocation>
</comment>
<accession>A0A3S4TRH8</accession>
<evidence type="ECO:0000256" key="4">
    <source>
        <dbReference type="ARBA" id="ARBA00022448"/>
    </source>
</evidence>
<comment type="function">
    <text evidence="10">Part of the binding-protein-dependent transport system for heme-iron. Responsible for the translocation of the substrate across the membrane.</text>
</comment>
<dbReference type="OrthoDB" id="9811721at2"/>
<gene>
    <name evidence="15" type="ORF">EIG99_02225</name>
    <name evidence="14" type="ORF">I6J05_10885</name>
</gene>
<evidence type="ECO:0000313" key="16">
    <source>
        <dbReference type="Proteomes" id="UP000293854"/>
    </source>
</evidence>
<evidence type="ECO:0000256" key="11">
    <source>
        <dbReference type="ARBA" id="ARBA00031149"/>
    </source>
</evidence>
<dbReference type="CDD" id="cd06550">
    <property type="entry name" value="TM_ABC_iron-siderophores_like"/>
    <property type="match status" value="1"/>
</dbReference>
<keyword evidence="9 13" id="KW-0472">Membrane</keyword>
<dbReference type="EMBL" id="CP068073">
    <property type="protein sequence ID" value="QQS82398.1"/>
    <property type="molecule type" value="Genomic_DNA"/>
</dbReference>
<dbReference type="GO" id="GO:0022857">
    <property type="term" value="F:transmembrane transporter activity"/>
    <property type="evidence" value="ECO:0007669"/>
    <property type="project" value="InterPro"/>
</dbReference>
<feature type="transmembrane region" description="Helical" evidence="13">
    <location>
        <begin position="183"/>
        <end position="205"/>
    </location>
</feature>
<sequence length="325" mass="35331">MKFKFRNVMMSAAILLICVICFAMFYGKLNVTPDQIWNKIATGHDQTLDAVIDLRMPRIIVALCAGASLSVAGAYLQAVLKNPLADASIIGVSSGALVMKTLVMLFIPTWFFYIPLISFIGGILPFLLLLFLQARYRLNPVRMILVGVSMYAMLNGLLEYLTANPAVRLPSGLAFKVWKDSGQISMTTLIGLLIAVLFISQANMLAFDECQAHNIGFNIQRYRMIIGIIAVFLASSSVAVAGPMAFVGLIVPHIARRLVGSNYQKVIPCCVLFGAIAVLAADTIGRSATQHEIPAHIITVIIGGPFLIYLICKGAYRSESRQSGL</sequence>
<name>A0A3S4TRH8_9STAP</name>
<comment type="similarity">
    <text evidence="2">Belongs to the binding-protein-dependent transport system permease family. FecCD subfamily.</text>
</comment>
<evidence type="ECO:0000256" key="6">
    <source>
        <dbReference type="ARBA" id="ARBA00022692"/>
    </source>
</evidence>
<reference evidence="15 16" key="1">
    <citation type="submission" date="2018-11" db="EMBL/GenBank/DDBJ databases">
        <title>Genomic profiling of Staphylococcus species from a Poultry farm system in KwaZulu-Natal, South Africa.</title>
        <authorList>
            <person name="Amoako D.G."/>
            <person name="Somboro A.M."/>
            <person name="Abia A.L.K."/>
            <person name="Bester L.A."/>
            <person name="Essack S.Y."/>
        </authorList>
    </citation>
    <scope>NUCLEOTIDE SEQUENCE [LARGE SCALE GENOMIC DNA]</scope>
    <source>
        <strain evidence="15 16">SA11</strain>
    </source>
</reference>
<dbReference type="AlphaFoldDB" id="A0A3S4TRH8"/>
<protein>
    <recommendedName>
        <fullName evidence="3">Probable heme-iron transport system permease protein IsdF</fullName>
    </recommendedName>
    <alternativeName>
        <fullName evidence="12">Iron-regulated surface determinant protein F</fullName>
    </alternativeName>
    <alternativeName>
        <fullName evidence="11">Staphylococcal iron-regulated protein G</fullName>
    </alternativeName>
</protein>
<dbReference type="RefSeq" id="WP_103163115.1">
    <property type="nucleotide sequence ID" value="NZ_CP015114.1"/>
</dbReference>
<evidence type="ECO:0000256" key="10">
    <source>
        <dbReference type="ARBA" id="ARBA00025320"/>
    </source>
</evidence>
<evidence type="ECO:0000256" key="8">
    <source>
        <dbReference type="ARBA" id="ARBA00023004"/>
    </source>
</evidence>
<evidence type="ECO:0000256" key="12">
    <source>
        <dbReference type="ARBA" id="ARBA00031465"/>
    </source>
</evidence>
<dbReference type="Pfam" id="PF01032">
    <property type="entry name" value="FecCD"/>
    <property type="match status" value="1"/>
</dbReference>
<evidence type="ECO:0000256" key="9">
    <source>
        <dbReference type="ARBA" id="ARBA00023136"/>
    </source>
</evidence>
<feature type="transmembrane region" description="Helical" evidence="13">
    <location>
        <begin position="293"/>
        <end position="311"/>
    </location>
</feature>
<feature type="transmembrane region" description="Helical" evidence="13">
    <location>
        <begin position="113"/>
        <end position="132"/>
    </location>
</feature>
<feature type="transmembrane region" description="Helical" evidence="13">
    <location>
        <begin position="225"/>
        <end position="251"/>
    </location>
</feature>
<keyword evidence="5" id="KW-1003">Cell membrane</keyword>
<feature type="transmembrane region" description="Helical" evidence="13">
    <location>
        <begin position="144"/>
        <end position="163"/>
    </location>
</feature>
<feature type="transmembrane region" description="Helical" evidence="13">
    <location>
        <begin position="87"/>
        <end position="107"/>
    </location>
</feature>
<evidence type="ECO:0000256" key="5">
    <source>
        <dbReference type="ARBA" id="ARBA00022475"/>
    </source>
</evidence>
<dbReference type="GO" id="GO:0033214">
    <property type="term" value="P:siderophore-iron import into cell"/>
    <property type="evidence" value="ECO:0007669"/>
    <property type="project" value="TreeGrafter"/>
</dbReference>
<reference evidence="14 17" key="2">
    <citation type="submission" date="2021-01" db="EMBL/GenBank/DDBJ databases">
        <title>FDA dAtabase for Regulatory Grade micrObial Sequences (FDA-ARGOS): Supporting development and validation of Infectious Disease Dx tests.</title>
        <authorList>
            <person name="Sproer C."/>
            <person name="Gronow S."/>
            <person name="Severitt S."/>
            <person name="Schroder I."/>
            <person name="Tallon L."/>
            <person name="Sadzewicz L."/>
            <person name="Zhao X."/>
            <person name="Boylan J."/>
            <person name="Ott S."/>
            <person name="Bowen H."/>
            <person name="Vavikolanu K."/>
            <person name="Mehta A."/>
            <person name="Aluvathingal J."/>
            <person name="Nadendla S."/>
            <person name="Lowell S."/>
            <person name="Myers T."/>
            <person name="Yan Y."/>
            <person name="Sichtig H."/>
        </authorList>
    </citation>
    <scope>NUCLEOTIDE SEQUENCE [LARGE SCALE GENOMIC DNA]</scope>
    <source>
        <strain evidence="14 17">FDAARGOS_1148</strain>
    </source>
</reference>
<dbReference type="Proteomes" id="UP000293854">
    <property type="component" value="Unassembled WGS sequence"/>
</dbReference>
<feature type="transmembrane region" description="Helical" evidence="13">
    <location>
        <begin position="59"/>
        <end position="80"/>
    </location>
</feature>
<dbReference type="GO" id="GO:0005886">
    <property type="term" value="C:plasma membrane"/>
    <property type="evidence" value="ECO:0007669"/>
    <property type="project" value="UniProtKB-SubCell"/>
</dbReference>
<evidence type="ECO:0000256" key="2">
    <source>
        <dbReference type="ARBA" id="ARBA00007935"/>
    </source>
</evidence>
<evidence type="ECO:0000256" key="1">
    <source>
        <dbReference type="ARBA" id="ARBA00004651"/>
    </source>
</evidence>
<evidence type="ECO:0000256" key="7">
    <source>
        <dbReference type="ARBA" id="ARBA00022989"/>
    </source>
</evidence>
<keyword evidence="7 13" id="KW-1133">Transmembrane helix</keyword>
<keyword evidence="4" id="KW-0813">Transport</keyword>
<dbReference type="InterPro" id="IPR000522">
    <property type="entry name" value="ABC_transptr_permease_BtuC"/>
</dbReference>
<evidence type="ECO:0000313" key="15">
    <source>
        <dbReference type="EMBL" id="RZI03911.1"/>
    </source>
</evidence>
<dbReference type="InterPro" id="IPR037294">
    <property type="entry name" value="ABC_BtuC-like"/>
</dbReference>
<evidence type="ECO:0000313" key="14">
    <source>
        <dbReference type="EMBL" id="QQS82398.1"/>
    </source>
</evidence>
<dbReference type="Gene3D" id="1.10.3470.10">
    <property type="entry name" value="ABC transporter involved in vitamin B12 uptake, BtuC"/>
    <property type="match status" value="1"/>
</dbReference>
<dbReference type="Proteomes" id="UP000595942">
    <property type="component" value="Chromosome"/>
</dbReference>
<evidence type="ECO:0000256" key="3">
    <source>
        <dbReference type="ARBA" id="ARBA00018524"/>
    </source>
</evidence>
<keyword evidence="6 13" id="KW-0812">Transmembrane</keyword>
<organism evidence="15 16">
    <name type="scientific">Staphylococcus condimenti</name>
    <dbReference type="NCBI Taxonomy" id="70255"/>
    <lineage>
        <taxon>Bacteria</taxon>
        <taxon>Bacillati</taxon>
        <taxon>Bacillota</taxon>
        <taxon>Bacilli</taxon>
        <taxon>Bacillales</taxon>
        <taxon>Staphylococcaceae</taxon>
        <taxon>Staphylococcus</taxon>
    </lineage>
</organism>
<dbReference type="PANTHER" id="PTHR30472">
    <property type="entry name" value="FERRIC ENTEROBACTIN TRANSPORT SYSTEM PERMEASE PROTEIN"/>
    <property type="match status" value="1"/>
</dbReference>
<proteinExistence type="inferred from homology"/>
<evidence type="ECO:0000256" key="13">
    <source>
        <dbReference type="SAM" id="Phobius"/>
    </source>
</evidence>
<keyword evidence="8" id="KW-0408">Iron</keyword>
<feature type="transmembrane region" description="Helical" evidence="13">
    <location>
        <begin position="7"/>
        <end position="27"/>
    </location>
</feature>
<dbReference type="EMBL" id="RQTE01000044">
    <property type="protein sequence ID" value="RZI03911.1"/>
    <property type="molecule type" value="Genomic_DNA"/>
</dbReference>
<evidence type="ECO:0000313" key="17">
    <source>
        <dbReference type="Proteomes" id="UP000595942"/>
    </source>
</evidence>
<dbReference type="SUPFAM" id="SSF81345">
    <property type="entry name" value="ABC transporter involved in vitamin B12 uptake, BtuC"/>
    <property type="match status" value="1"/>
</dbReference>
<dbReference type="PANTHER" id="PTHR30472:SF21">
    <property type="entry name" value="HEME-IRON TRANSPORT SYSTEM PERMEASE PROTEIN ISDF-RELATED"/>
    <property type="match status" value="1"/>
</dbReference>
<dbReference type="GeneID" id="93727735"/>